<organism evidence="1">
    <name type="scientific">marine sediment metagenome</name>
    <dbReference type="NCBI Taxonomy" id="412755"/>
    <lineage>
        <taxon>unclassified sequences</taxon>
        <taxon>metagenomes</taxon>
        <taxon>ecological metagenomes</taxon>
    </lineage>
</organism>
<sequence>MQINKKIVLIFCTALITLLVLPTNALCQTTIGDSTVSVEEGDFFSWKCTYSHPAYDWILGDGSYHNITIDNIYRGSALIGGFLEFALIVEVTEGRYYAGLDQHDSWQEMYIVYNKTLNHLYLEDEINKIVPIPLNLSWIADSVGDCTIDGNTITWQIGSEDFLEYRFNSMGIATS</sequence>
<gene>
    <name evidence="1" type="ORF">LCGC14_0907090</name>
</gene>
<evidence type="ECO:0000313" key="1">
    <source>
        <dbReference type="EMBL" id="KKN23233.1"/>
    </source>
</evidence>
<name>A0A0F9S1M2_9ZZZZ</name>
<accession>A0A0F9S1M2</accession>
<proteinExistence type="predicted"/>
<dbReference type="EMBL" id="LAZR01002992">
    <property type="protein sequence ID" value="KKN23233.1"/>
    <property type="molecule type" value="Genomic_DNA"/>
</dbReference>
<dbReference type="AlphaFoldDB" id="A0A0F9S1M2"/>
<reference evidence="1" key="1">
    <citation type="journal article" date="2015" name="Nature">
        <title>Complex archaea that bridge the gap between prokaryotes and eukaryotes.</title>
        <authorList>
            <person name="Spang A."/>
            <person name="Saw J.H."/>
            <person name="Jorgensen S.L."/>
            <person name="Zaremba-Niedzwiedzka K."/>
            <person name="Martijn J."/>
            <person name="Lind A.E."/>
            <person name="van Eijk R."/>
            <person name="Schleper C."/>
            <person name="Guy L."/>
            <person name="Ettema T.J."/>
        </authorList>
    </citation>
    <scope>NUCLEOTIDE SEQUENCE</scope>
</reference>
<comment type="caution">
    <text evidence="1">The sequence shown here is derived from an EMBL/GenBank/DDBJ whole genome shotgun (WGS) entry which is preliminary data.</text>
</comment>
<protein>
    <submittedName>
        <fullName evidence="1">Uncharacterized protein</fullName>
    </submittedName>
</protein>